<accession>A0A7R8ZPU7</accession>
<dbReference type="EMBL" id="OB664032">
    <property type="protein sequence ID" value="CAD7231924.1"/>
    <property type="molecule type" value="Genomic_DNA"/>
</dbReference>
<gene>
    <name evidence="1" type="ORF">CTOB1V02_LOCUS9767</name>
</gene>
<organism evidence="1">
    <name type="scientific">Cyprideis torosa</name>
    <dbReference type="NCBI Taxonomy" id="163714"/>
    <lineage>
        <taxon>Eukaryota</taxon>
        <taxon>Metazoa</taxon>
        <taxon>Ecdysozoa</taxon>
        <taxon>Arthropoda</taxon>
        <taxon>Crustacea</taxon>
        <taxon>Oligostraca</taxon>
        <taxon>Ostracoda</taxon>
        <taxon>Podocopa</taxon>
        <taxon>Podocopida</taxon>
        <taxon>Cytherocopina</taxon>
        <taxon>Cytheroidea</taxon>
        <taxon>Cytherideidae</taxon>
        <taxon>Cyprideis</taxon>
    </lineage>
</organism>
<name>A0A7R8ZPU7_9CRUS</name>
<proteinExistence type="predicted"/>
<protein>
    <submittedName>
        <fullName evidence="1">Uncharacterized protein</fullName>
    </submittedName>
</protein>
<dbReference type="AlphaFoldDB" id="A0A7R8ZPU7"/>
<evidence type="ECO:0000313" key="1">
    <source>
        <dbReference type="EMBL" id="CAD7231924.1"/>
    </source>
</evidence>
<reference evidence="1" key="1">
    <citation type="submission" date="2020-11" db="EMBL/GenBank/DDBJ databases">
        <authorList>
            <person name="Tran Van P."/>
        </authorList>
    </citation>
    <scope>NUCLEOTIDE SEQUENCE</scope>
</reference>
<sequence>MRCLCRLLISFLPSWFCSPVIRHCHPSIFFLSTTWPASRGAESCKEITREYLASPWLQNWRIFLMCSAFIEIPTRISMVACCCITFANPTTPFRTRTAGKEGSHAS</sequence>